<comment type="catalytic activity">
    <reaction evidence="13">
        <text>(3Z)-dodecenoyl-CoA = (2E)-dodecenoyl-CoA</text>
        <dbReference type="Rhea" id="RHEA:23716"/>
        <dbReference type="ChEBI" id="CHEBI:57330"/>
        <dbReference type="ChEBI" id="CHEBI:58543"/>
        <dbReference type="EC" id="5.3.3.8"/>
    </reaction>
    <physiologicalReaction direction="left-to-right" evidence="13">
        <dbReference type="Rhea" id="RHEA:23717"/>
    </physiologicalReaction>
</comment>
<dbReference type="SUPFAM" id="SSF52096">
    <property type="entry name" value="ClpP/crotonase"/>
    <property type="match status" value="1"/>
</dbReference>
<comment type="catalytic activity">
    <reaction evidence="14">
        <text>(3Z)-octenoyl-CoA = (2E)-octenoyl-CoA</text>
        <dbReference type="Rhea" id="RHEA:46044"/>
        <dbReference type="ChEBI" id="CHEBI:62242"/>
        <dbReference type="ChEBI" id="CHEBI:85640"/>
    </reaction>
    <physiologicalReaction direction="left-to-right" evidence="14">
        <dbReference type="Rhea" id="RHEA:46045"/>
    </physiologicalReaction>
</comment>
<evidence type="ECO:0000256" key="15">
    <source>
        <dbReference type="ARBA" id="ARBA00056147"/>
    </source>
</evidence>
<comment type="similarity">
    <text evidence="3 18">Belongs to the enoyl-CoA hydratase/isomerase family.</text>
</comment>
<dbReference type="InterPro" id="IPR018376">
    <property type="entry name" value="Enoyl-CoA_hyd/isom_CS"/>
</dbReference>
<evidence type="ECO:0000256" key="1">
    <source>
        <dbReference type="ARBA" id="ARBA00004305"/>
    </source>
</evidence>
<proteinExistence type="inferred from homology"/>
<evidence type="ECO:0000313" key="20">
    <source>
        <dbReference type="Proteomes" id="UP001165085"/>
    </source>
</evidence>
<dbReference type="EMBL" id="BRXY01000346">
    <property type="protein sequence ID" value="GMH88660.1"/>
    <property type="molecule type" value="Genomic_DNA"/>
</dbReference>
<evidence type="ECO:0000313" key="19">
    <source>
        <dbReference type="EMBL" id="GMH88660.1"/>
    </source>
</evidence>
<dbReference type="PANTHER" id="PTHR11941">
    <property type="entry name" value="ENOYL-COA HYDRATASE-RELATED"/>
    <property type="match status" value="1"/>
</dbReference>
<dbReference type="InterPro" id="IPR001753">
    <property type="entry name" value="Enoyl-CoA_hydra/iso"/>
</dbReference>
<dbReference type="Gene3D" id="3.90.226.10">
    <property type="entry name" value="2-enoyl-CoA Hydratase, Chain A, domain 1"/>
    <property type="match status" value="1"/>
</dbReference>
<evidence type="ECO:0000256" key="18">
    <source>
        <dbReference type="RuleBase" id="RU003707"/>
    </source>
</evidence>
<protein>
    <recommendedName>
        <fullName evidence="16">Enoyl-CoA delta isomerase 1, mitochondrial</fullName>
    </recommendedName>
    <alternativeName>
        <fullName evidence="17">3,2-trans-enoyl-CoA isomerase</fullName>
    </alternativeName>
</protein>
<evidence type="ECO:0000256" key="5">
    <source>
        <dbReference type="ARBA" id="ARBA00022832"/>
    </source>
</evidence>
<keyword evidence="20" id="KW-1185">Reference proteome</keyword>
<dbReference type="Pfam" id="PF00378">
    <property type="entry name" value="ECH_1"/>
    <property type="match status" value="1"/>
</dbReference>
<dbReference type="GO" id="GO:0005759">
    <property type="term" value="C:mitochondrial matrix"/>
    <property type="evidence" value="ECO:0007669"/>
    <property type="project" value="UniProtKB-SubCell"/>
</dbReference>
<comment type="function">
    <text evidence="15">Key enzyme of fatty acid beta-oxidation. Able to isomerize both 3-cis (3Z) and 3-trans (3E) double bonds into the 2-trans (2E) form in a range of enoyl-CoA species, with a preference for (3Z)-enoyl-CoAs over (3E)-enoyl-CoAs. The catalytic efficiency of this enzyme is not affected by the fatty acyl chain length.</text>
</comment>
<evidence type="ECO:0000256" key="14">
    <source>
        <dbReference type="ARBA" id="ARBA00052542"/>
    </source>
</evidence>
<evidence type="ECO:0000256" key="2">
    <source>
        <dbReference type="ARBA" id="ARBA00005005"/>
    </source>
</evidence>
<evidence type="ECO:0000256" key="4">
    <source>
        <dbReference type="ARBA" id="ARBA00011233"/>
    </source>
</evidence>
<reference evidence="20" key="1">
    <citation type="journal article" date="2023" name="Commun. Biol.">
        <title>Genome analysis of Parmales, the sister group of diatoms, reveals the evolutionary specialization of diatoms from phago-mixotrophs to photoautotrophs.</title>
        <authorList>
            <person name="Ban H."/>
            <person name="Sato S."/>
            <person name="Yoshikawa S."/>
            <person name="Yamada K."/>
            <person name="Nakamura Y."/>
            <person name="Ichinomiya M."/>
            <person name="Sato N."/>
            <person name="Blanc-Mathieu R."/>
            <person name="Endo H."/>
            <person name="Kuwata A."/>
            <person name="Ogata H."/>
        </authorList>
    </citation>
    <scope>NUCLEOTIDE SEQUENCE [LARGE SCALE GENOMIC DNA]</scope>
    <source>
        <strain evidence="20">NIES 3701</strain>
    </source>
</reference>
<comment type="catalytic activity">
    <reaction evidence="11">
        <text>(3Z)-decenoyl-CoA = (2E)-decenoyl-CoA</text>
        <dbReference type="Rhea" id="RHEA:77195"/>
        <dbReference type="ChEBI" id="CHEBI:61406"/>
        <dbReference type="ChEBI" id="CHEBI:195601"/>
    </reaction>
    <physiologicalReaction direction="left-to-right" evidence="11">
        <dbReference type="Rhea" id="RHEA:77196"/>
    </physiologicalReaction>
</comment>
<dbReference type="OrthoDB" id="1696280at2759"/>
<keyword evidence="5" id="KW-0276">Fatty acid metabolism</keyword>
<comment type="subcellular location">
    <subcellularLocation>
        <location evidence="1">Mitochondrion matrix</location>
    </subcellularLocation>
</comment>
<keyword evidence="7" id="KW-0007">Acetylation</keyword>
<keyword evidence="6" id="KW-0809">Transit peptide</keyword>
<evidence type="ECO:0000256" key="10">
    <source>
        <dbReference type="ARBA" id="ARBA00023235"/>
    </source>
</evidence>
<keyword evidence="9" id="KW-0496">Mitochondrion</keyword>
<evidence type="ECO:0000256" key="6">
    <source>
        <dbReference type="ARBA" id="ARBA00022946"/>
    </source>
</evidence>
<sequence>MLSRLSPRLLSSSPRLLSSSIRTLVNVTYPSPSVAVLELDRPPVNSLSLEMATSITSHIKQIESDPQIRSLILTSSNPKIFSAGLDITEMSRPSKTRLSTFWRSIQSLFLTLYSTRLSTISCITGHSPAGGCLLSMSCDYRVMSRNPKLGIGLNETRLGIAAPFWLKDLFVKTVGYREAELGLSRGKLYSPEEALKIGLVDEIVDGEVYDVAVERAEEYAEIPEKGIVATKRMCRGELVRDLEGKIEEDVGWFTDFILEEGTQKGIEGYLKSLSKK</sequence>
<gene>
    <name evidence="19" type="ORF">TrST_g13649</name>
</gene>
<dbReference type="PANTHER" id="PTHR11941:SF45">
    <property type="entry name" value="ENOYL-COA DELTA ISOMERASE 1, MITOCHONDRIAL"/>
    <property type="match status" value="1"/>
</dbReference>
<name>A0A9W7BM16_9STRA</name>
<keyword evidence="8" id="KW-0443">Lipid metabolism</keyword>
<evidence type="ECO:0000256" key="11">
    <source>
        <dbReference type="ARBA" id="ARBA00050938"/>
    </source>
</evidence>
<accession>A0A9W7BM16</accession>
<evidence type="ECO:0000256" key="17">
    <source>
        <dbReference type="ARBA" id="ARBA00083575"/>
    </source>
</evidence>
<evidence type="ECO:0000256" key="7">
    <source>
        <dbReference type="ARBA" id="ARBA00022990"/>
    </source>
</evidence>
<dbReference type="AlphaFoldDB" id="A0A9W7BM16"/>
<evidence type="ECO:0000256" key="12">
    <source>
        <dbReference type="ARBA" id="ARBA00051293"/>
    </source>
</evidence>
<dbReference type="Proteomes" id="UP001165085">
    <property type="component" value="Unassembled WGS sequence"/>
</dbReference>
<dbReference type="FunFam" id="3.90.226.10:FF:000034">
    <property type="entry name" value="Enoyl-CoA delta isomerase 1"/>
    <property type="match status" value="1"/>
</dbReference>
<dbReference type="PROSITE" id="PS00166">
    <property type="entry name" value="ENOYL_COA_HYDRATASE"/>
    <property type="match status" value="1"/>
</dbReference>
<comment type="subunit">
    <text evidence="4">Homotrimer.</text>
</comment>
<keyword evidence="10" id="KW-0413">Isomerase</keyword>
<comment type="catalytic activity">
    <reaction evidence="12">
        <text>(2E)-tetradecenoyl-CoA = (3Z)-tetradecenoyl-CoA</text>
        <dbReference type="Rhea" id="RHEA:29847"/>
        <dbReference type="ChEBI" id="CHEBI:61405"/>
        <dbReference type="ChEBI" id="CHEBI:61968"/>
    </reaction>
    <physiologicalReaction direction="right-to-left" evidence="12">
        <dbReference type="Rhea" id="RHEA:29849"/>
    </physiologicalReaction>
</comment>
<organism evidence="19 20">
    <name type="scientific">Triparma strigata</name>
    <dbReference type="NCBI Taxonomy" id="1606541"/>
    <lineage>
        <taxon>Eukaryota</taxon>
        <taxon>Sar</taxon>
        <taxon>Stramenopiles</taxon>
        <taxon>Ochrophyta</taxon>
        <taxon>Bolidophyceae</taxon>
        <taxon>Parmales</taxon>
        <taxon>Triparmaceae</taxon>
        <taxon>Triparma</taxon>
    </lineage>
</organism>
<dbReference type="GO" id="GO:0006635">
    <property type="term" value="P:fatty acid beta-oxidation"/>
    <property type="evidence" value="ECO:0007669"/>
    <property type="project" value="TreeGrafter"/>
</dbReference>
<comment type="pathway">
    <text evidence="2">Lipid metabolism; fatty acid beta-oxidation.</text>
</comment>
<dbReference type="CDD" id="cd06558">
    <property type="entry name" value="crotonase-like"/>
    <property type="match status" value="1"/>
</dbReference>
<dbReference type="InterPro" id="IPR029045">
    <property type="entry name" value="ClpP/crotonase-like_dom_sf"/>
</dbReference>
<evidence type="ECO:0000256" key="13">
    <source>
        <dbReference type="ARBA" id="ARBA00052376"/>
    </source>
</evidence>
<evidence type="ECO:0000256" key="3">
    <source>
        <dbReference type="ARBA" id="ARBA00005254"/>
    </source>
</evidence>
<evidence type="ECO:0000256" key="16">
    <source>
        <dbReference type="ARBA" id="ARBA00068317"/>
    </source>
</evidence>
<evidence type="ECO:0000256" key="9">
    <source>
        <dbReference type="ARBA" id="ARBA00023128"/>
    </source>
</evidence>
<dbReference type="Gene3D" id="6.10.250.170">
    <property type="match status" value="1"/>
</dbReference>
<evidence type="ECO:0000256" key="8">
    <source>
        <dbReference type="ARBA" id="ARBA00023098"/>
    </source>
</evidence>
<comment type="caution">
    <text evidence="19">The sequence shown here is derived from an EMBL/GenBank/DDBJ whole genome shotgun (WGS) entry which is preliminary data.</text>
</comment>
<dbReference type="GO" id="GO:0004165">
    <property type="term" value="F:delta(3)-delta(2)-enoyl-CoA isomerase activity"/>
    <property type="evidence" value="ECO:0007669"/>
    <property type="project" value="UniProtKB-EC"/>
</dbReference>